<evidence type="ECO:0000259" key="3">
    <source>
        <dbReference type="PROSITE" id="PS51823"/>
    </source>
</evidence>
<dbReference type="InterPro" id="IPR011990">
    <property type="entry name" value="TPR-like_helical_dom_sf"/>
</dbReference>
<dbReference type="CDD" id="cd15466">
    <property type="entry name" value="CLU-central"/>
    <property type="match status" value="1"/>
</dbReference>
<dbReference type="EMBL" id="JAEUBD010000526">
    <property type="protein sequence ID" value="KAH3673806.1"/>
    <property type="molecule type" value="Genomic_DNA"/>
</dbReference>
<keyword evidence="5" id="KW-1185">Reference proteome</keyword>
<comment type="caution">
    <text evidence="4">The sequence shown here is derived from an EMBL/GenBank/DDBJ whole genome shotgun (WGS) entry which is preliminary data.</text>
</comment>
<dbReference type="PROSITE" id="PS51823">
    <property type="entry name" value="CLU"/>
    <property type="match status" value="1"/>
</dbReference>
<protein>
    <recommendedName>
        <fullName evidence="3">Clu domain-containing protein</fullName>
    </recommendedName>
</protein>
<feature type="compositionally biased region" description="Basic and acidic residues" evidence="2">
    <location>
        <begin position="720"/>
        <end position="737"/>
    </location>
</feature>
<reference evidence="4" key="1">
    <citation type="journal article" date="2021" name="Open Biol.">
        <title>Shared evolutionary footprints suggest mitochondrial oxidative damage underlies multiple complex I losses in fungi.</title>
        <authorList>
            <person name="Schikora-Tamarit M.A."/>
            <person name="Marcet-Houben M."/>
            <person name="Nosek J."/>
            <person name="Gabaldon T."/>
        </authorList>
    </citation>
    <scope>NUCLEOTIDE SEQUENCE</scope>
    <source>
        <strain evidence="4">NCAIM Y.01608</strain>
    </source>
</reference>
<dbReference type="PANTHER" id="PTHR12601:SF6">
    <property type="entry name" value="CLUSTERED MITOCHONDRIA PROTEIN HOMOLOG"/>
    <property type="match status" value="1"/>
</dbReference>
<dbReference type="InterPro" id="IPR023231">
    <property type="entry name" value="GSKIP_dom_sf"/>
</dbReference>
<feature type="region of interest" description="Disordered" evidence="2">
    <location>
        <begin position="134"/>
        <end position="155"/>
    </location>
</feature>
<sequence length="1193" mass="133007">MSEEGQELEVVQLTVKLPDPIGQLVFQVNPADTVQDVSQTLKLISPTQHHTSFVLTTLGGENLVEDTLIGDISENSEATVILKEMPYTEKSAREHLQKVREIASLQLPLFYGTLNDISGLSAGASTYENLELGPVSKKAETSETEEKEQPELSESAKKGIFDAVESVLSVKPSIIPAQKPLKLAPALRSLHVSAWTPPSPQRALKGDLLYLQCQTLEGESFQITAHVTGFFVNNSSAAKFDSSPRKVTSANGKHQRPSRAHSLLTLLKGLSPKFVEQLDLNAKILSEQIQDVYSLPTNALLSNPWLVKDYSLQIPDLGRIEENYIVGGSDAADLFKDWNEEYQGSKELPRSTLPEIIARERLLNKTGFDFTVQAIKGAISVVHGDVTPMNPNDEPSQHVYLRNGIFYSLGVDAAGDFERSGGDEAARVAAVKDLDGVRCLNRLDSSEISHLCTTIVDYCGRRVICQTPVPGIFDEPLLEEEPVSKVIYGSSEAHTQLNADEKMSEKFKKIAEVFHLKPHKAWNLDGSQIKDVVTSMDTKGMKGTDGRDYIIDLYRTTPVDIEFIDKHYTGKEDSYPHRETVLRHEAVEEWWRRQVSLAVKQETDRLGEDSKEGDEKATIAVDTSAFVLNPDAFCLTDAPTPELAADLKKDEERVREVSKFVSEILLPELVKDLESSEAYTPIDGGHLSSILHRQGINIRYLGALAQYIEERKAFHKKAEEERLEKVKQEEPKETKDEGDSENNEQSKLDATPVLNVLDALFFVTVQEMIARGVKHVLRRSCISVPVALVPYVIAHIFNSVFGVTGDVEVDPLLAEMYGSPDILNQSRAQIREQVAREVYIRYRYTLPESWPVHSLYLTKEISRKFGIQWRDRTYDFTGTAPTFTADDVLAVVPIVKDSIYYSNSVDNIWEAGRVKVTKGEPEGIQLLNQAIEVYEQVYGAIHPETAKGYGQLGQICVDLKMGEQASELARKSFRILERTKGIDSYDSILALTRLALVESANGEHLNAIKLHARVLKYWLTYHGESHINVVSALSTIAIILQKVQLHLQAAKVFQKAVELSDKYVGDQSQMSGLLRFQLGQSLVTLKQFVPASEQLEIAANIFKTNLGPNDRSSVEASKWTSQLKEYISVMQKQGKQLKAMEAQMAKKAKKASPLPSKKNKSVSPNPELADKSVDEIMKFIEGEPKKPKKKSKK</sequence>
<feature type="region of interest" description="Disordered" evidence="2">
    <location>
        <begin position="1142"/>
        <end position="1193"/>
    </location>
</feature>
<dbReference type="PANTHER" id="PTHR12601">
    <property type="entry name" value="EUKARYOTIC TRANSLATION INITIATION FACTOR 3 SUBUNIT EIF-3"/>
    <property type="match status" value="1"/>
</dbReference>
<feature type="domain" description="Clu" evidence="3">
    <location>
        <begin position="316"/>
        <end position="564"/>
    </location>
</feature>
<dbReference type="InterPro" id="IPR028275">
    <property type="entry name" value="CLU_N"/>
</dbReference>
<dbReference type="Pfam" id="PF15044">
    <property type="entry name" value="CLU_N"/>
    <property type="match status" value="1"/>
</dbReference>
<dbReference type="Gene3D" id="1.25.40.10">
    <property type="entry name" value="Tetratricopeptide repeat domain"/>
    <property type="match status" value="2"/>
</dbReference>
<dbReference type="InterPro" id="IPR027523">
    <property type="entry name" value="CLU_prot"/>
</dbReference>
<evidence type="ECO:0000313" key="5">
    <source>
        <dbReference type="Proteomes" id="UP000788993"/>
    </source>
</evidence>
<dbReference type="Proteomes" id="UP000788993">
    <property type="component" value="Unassembled WGS sequence"/>
</dbReference>
<evidence type="ECO:0000313" key="4">
    <source>
        <dbReference type="EMBL" id="KAH3673806.1"/>
    </source>
</evidence>
<dbReference type="SUPFAM" id="SSF48452">
    <property type="entry name" value="TPR-like"/>
    <property type="match status" value="2"/>
</dbReference>
<gene>
    <name evidence="4" type="ORF">OGATHE_001786</name>
</gene>
<dbReference type="GO" id="GO:0005737">
    <property type="term" value="C:cytoplasm"/>
    <property type="evidence" value="ECO:0007669"/>
    <property type="project" value="TreeGrafter"/>
</dbReference>
<organism evidence="4 5">
    <name type="scientific">Ogataea polymorpha</name>
    <dbReference type="NCBI Taxonomy" id="460523"/>
    <lineage>
        <taxon>Eukaryota</taxon>
        <taxon>Fungi</taxon>
        <taxon>Dikarya</taxon>
        <taxon>Ascomycota</taxon>
        <taxon>Saccharomycotina</taxon>
        <taxon>Pichiomycetes</taxon>
        <taxon>Pichiales</taxon>
        <taxon>Pichiaceae</taxon>
        <taxon>Ogataea</taxon>
    </lineage>
</organism>
<feature type="compositionally biased region" description="Low complexity" evidence="2">
    <location>
        <begin position="1142"/>
        <end position="1156"/>
    </location>
</feature>
<dbReference type="Pfam" id="PF13236">
    <property type="entry name" value="CLU"/>
    <property type="match status" value="1"/>
</dbReference>
<dbReference type="Pfam" id="PF12807">
    <property type="entry name" value="eIF3_p135"/>
    <property type="match status" value="1"/>
</dbReference>
<dbReference type="GO" id="GO:0003729">
    <property type="term" value="F:mRNA binding"/>
    <property type="evidence" value="ECO:0007669"/>
    <property type="project" value="TreeGrafter"/>
</dbReference>
<reference evidence="4" key="2">
    <citation type="submission" date="2021-01" db="EMBL/GenBank/DDBJ databases">
        <authorList>
            <person name="Schikora-Tamarit M.A."/>
        </authorList>
    </citation>
    <scope>NUCLEOTIDE SEQUENCE</scope>
    <source>
        <strain evidence="4">NCAIM Y.01608</strain>
    </source>
</reference>
<dbReference type="GO" id="GO:0048312">
    <property type="term" value="P:intracellular distribution of mitochondria"/>
    <property type="evidence" value="ECO:0007669"/>
    <property type="project" value="TreeGrafter"/>
</dbReference>
<feature type="region of interest" description="Disordered" evidence="2">
    <location>
        <begin position="720"/>
        <end position="747"/>
    </location>
</feature>
<feature type="compositionally biased region" description="Basic and acidic residues" evidence="2">
    <location>
        <begin position="1168"/>
        <end position="1185"/>
    </location>
</feature>
<dbReference type="InterPro" id="IPR025697">
    <property type="entry name" value="CLU_dom"/>
</dbReference>
<dbReference type="InterPro" id="IPR033646">
    <property type="entry name" value="CLU-central"/>
</dbReference>
<evidence type="ECO:0000256" key="2">
    <source>
        <dbReference type="SAM" id="MobiDB-lite"/>
    </source>
</evidence>
<keyword evidence="1" id="KW-0963">Cytoplasm</keyword>
<accession>A0A9P8TD11</accession>
<evidence type="ECO:0000256" key="1">
    <source>
        <dbReference type="ARBA" id="ARBA00022490"/>
    </source>
</evidence>
<name>A0A9P8TD11_9ASCO</name>
<proteinExistence type="predicted"/>
<dbReference type="AlphaFoldDB" id="A0A9P8TD11"/>
<dbReference type="SUPFAM" id="SSF103107">
    <property type="entry name" value="Hypothetical protein c14orf129, hspc210"/>
    <property type="match status" value="1"/>
</dbReference>
<dbReference type="Pfam" id="PF13424">
    <property type="entry name" value="TPR_12"/>
    <property type="match status" value="1"/>
</dbReference>